<evidence type="ECO:0000256" key="2">
    <source>
        <dbReference type="ARBA" id="ARBA00023012"/>
    </source>
</evidence>
<dbReference type="InterPro" id="IPR001789">
    <property type="entry name" value="Sig_transdc_resp-reg_receiver"/>
</dbReference>
<feature type="modified residue" description="4-aspartylphosphate" evidence="3">
    <location>
        <position position="60"/>
    </location>
</feature>
<proteinExistence type="predicted"/>
<name>A0A367LV79_PSEAI</name>
<dbReference type="Pfam" id="PF00072">
    <property type="entry name" value="Response_reg"/>
    <property type="match status" value="1"/>
</dbReference>
<dbReference type="PANTHER" id="PTHR45339:SF1">
    <property type="entry name" value="HYBRID SIGNAL TRANSDUCTION HISTIDINE KINASE J"/>
    <property type="match status" value="1"/>
</dbReference>
<keyword evidence="1 3" id="KW-0597">Phosphoprotein</keyword>
<evidence type="ECO:0000256" key="1">
    <source>
        <dbReference type="ARBA" id="ARBA00022553"/>
    </source>
</evidence>
<dbReference type="Gene3D" id="3.40.50.2300">
    <property type="match status" value="1"/>
</dbReference>
<dbReference type="CDD" id="cd17546">
    <property type="entry name" value="REC_hyHK_CKI1_RcsC-like"/>
    <property type="match status" value="1"/>
</dbReference>
<feature type="non-terminal residue" evidence="5">
    <location>
        <position position="106"/>
    </location>
</feature>
<protein>
    <submittedName>
        <fullName evidence="5">Response regulator</fullName>
    </submittedName>
</protein>
<dbReference type="SUPFAM" id="SSF52172">
    <property type="entry name" value="CheY-like"/>
    <property type="match status" value="1"/>
</dbReference>
<organism evidence="5 6">
    <name type="scientific">Pseudomonas aeruginosa</name>
    <dbReference type="NCBI Taxonomy" id="287"/>
    <lineage>
        <taxon>Bacteria</taxon>
        <taxon>Pseudomonadati</taxon>
        <taxon>Pseudomonadota</taxon>
        <taxon>Gammaproteobacteria</taxon>
        <taxon>Pseudomonadales</taxon>
        <taxon>Pseudomonadaceae</taxon>
        <taxon>Pseudomonas</taxon>
    </lineage>
</organism>
<dbReference type="PROSITE" id="PS50110">
    <property type="entry name" value="RESPONSE_REGULATORY"/>
    <property type="match status" value="1"/>
</dbReference>
<dbReference type="PANTHER" id="PTHR45339">
    <property type="entry name" value="HYBRID SIGNAL TRANSDUCTION HISTIDINE KINASE J"/>
    <property type="match status" value="1"/>
</dbReference>
<keyword evidence="2" id="KW-0902">Two-component regulatory system</keyword>
<accession>A0A367LV79</accession>
<feature type="domain" description="Response regulatory" evidence="4">
    <location>
        <begin position="9"/>
        <end position="106"/>
    </location>
</feature>
<dbReference type="AlphaFoldDB" id="A0A367LV79"/>
<evidence type="ECO:0000313" key="6">
    <source>
        <dbReference type="Proteomes" id="UP000253594"/>
    </source>
</evidence>
<comment type="caution">
    <text evidence="5">The sequence shown here is derived from an EMBL/GenBank/DDBJ whole genome shotgun (WGS) entry which is preliminary data.</text>
</comment>
<sequence length="106" mass="11060">PHPPPPPPQHPPGRGHVYNRQVAAELLSSEGARVALADGGLAGVQQVLEASVPFDAVLMDMQMPDIDGLEATRRIRADGRFAGLPILAMTANASLADREACLAAGM</sequence>
<dbReference type="Proteomes" id="UP000253594">
    <property type="component" value="Unassembled WGS sequence"/>
</dbReference>
<dbReference type="GO" id="GO:0000160">
    <property type="term" value="P:phosphorelay signal transduction system"/>
    <property type="evidence" value="ECO:0007669"/>
    <property type="project" value="UniProtKB-KW"/>
</dbReference>
<feature type="non-terminal residue" evidence="5">
    <location>
        <position position="1"/>
    </location>
</feature>
<reference evidence="5 6" key="1">
    <citation type="submission" date="2018-07" db="EMBL/GenBank/DDBJ databases">
        <title>Mechanisms of high-level aminoglycoside resistance among Gram-negative pathogens in Brazil.</title>
        <authorList>
            <person name="Ballaben A.S."/>
            <person name="Darini A.L.C."/>
            <person name="Doi Y."/>
        </authorList>
    </citation>
    <scope>NUCLEOTIDE SEQUENCE [LARGE SCALE GENOMIC DNA]</scope>
    <source>
        <strain evidence="5 6">B2-305</strain>
    </source>
</reference>
<dbReference type="SMART" id="SM00448">
    <property type="entry name" value="REC"/>
    <property type="match status" value="1"/>
</dbReference>
<dbReference type="EMBL" id="QORE01003435">
    <property type="protein sequence ID" value="RCI69096.1"/>
    <property type="molecule type" value="Genomic_DNA"/>
</dbReference>
<evidence type="ECO:0000313" key="5">
    <source>
        <dbReference type="EMBL" id="RCI69096.1"/>
    </source>
</evidence>
<gene>
    <name evidence="5" type="ORF">DT376_41775</name>
</gene>
<dbReference type="InterPro" id="IPR011006">
    <property type="entry name" value="CheY-like_superfamily"/>
</dbReference>
<evidence type="ECO:0000256" key="3">
    <source>
        <dbReference type="PROSITE-ProRule" id="PRU00169"/>
    </source>
</evidence>
<evidence type="ECO:0000259" key="4">
    <source>
        <dbReference type="PROSITE" id="PS50110"/>
    </source>
</evidence>